<evidence type="ECO:0000313" key="5">
    <source>
        <dbReference type="Proteomes" id="UP000219636"/>
    </source>
</evidence>
<dbReference type="InterPro" id="IPR036679">
    <property type="entry name" value="FlgN-like_sf"/>
</dbReference>
<protein>
    <submittedName>
        <fullName evidence="4">FlgN protein</fullName>
    </submittedName>
</protein>
<gene>
    <name evidence="4" type="ORF">SAMN05880501_101251</name>
</gene>
<sequence length="166" mass="18947">MSVQQIIKTLENLEKMHKSLLELAYKKTEIVKKGDMEELDGMLKNEQSHVAAIGTLEQQRQALVLDYLNAKGIATLGTPTVLDVIEAAESENERNQLEEVRKRLMLVVDDLRKQNDLNQKLVFQSLQFVNMTLDLLRPRPDQINYSGSTVRKQNTTSNKTMFDSQA</sequence>
<evidence type="ECO:0000256" key="2">
    <source>
        <dbReference type="SAM" id="Coils"/>
    </source>
</evidence>
<dbReference type="Pfam" id="PF05130">
    <property type="entry name" value="FlgN"/>
    <property type="match status" value="1"/>
</dbReference>
<proteinExistence type="predicted"/>
<keyword evidence="5" id="KW-1185">Reference proteome</keyword>
<name>A0A285RBE6_9BACL</name>
<evidence type="ECO:0000256" key="3">
    <source>
        <dbReference type="SAM" id="MobiDB-lite"/>
    </source>
</evidence>
<organism evidence="4 5">
    <name type="scientific">Ureibacillus xyleni</name>
    <dbReference type="NCBI Taxonomy" id="614648"/>
    <lineage>
        <taxon>Bacteria</taxon>
        <taxon>Bacillati</taxon>
        <taxon>Bacillota</taxon>
        <taxon>Bacilli</taxon>
        <taxon>Bacillales</taxon>
        <taxon>Caryophanaceae</taxon>
        <taxon>Ureibacillus</taxon>
    </lineage>
</organism>
<dbReference type="EMBL" id="OBMQ01000001">
    <property type="protein sequence ID" value="SOB91019.1"/>
    <property type="molecule type" value="Genomic_DNA"/>
</dbReference>
<dbReference type="Gene3D" id="1.20.58.300">
    <property type="entry name" value="FlgN-like"/>
    <property type="match status" value="1"/>
</dbReference>
<dbReference type="Proteomes" id="UP000219636">
    <property type="component" value="Unassembled WGS sequence"/>
</dbReference>
<accession>A0A285RBE6</accession>
<dbReference type="GO" id="GO:0044780">
    <property type="term" value="P:bacterial-type flagellum assembly"/>
    <property type="evidence" value="ECO:0007669"/>
    <property type="project" value="InterPro"/>
</dbReference>
<evidence type="ECO:0000313" key="4">
    <source>
        <dbReference type="EMBL" id="SOB91019.1"/>
    </source>
</evidence>
<evidence type="ECO:0000256" key="1">
    <source>
        <dbReference type="ARBA" id="ARBA00022795"/>
    </source>
</evidence>
<keyword evidence="2" id="KW-0175">Coiled coil</keyword>
<dbReference type="AlphaFoldDB" id="A0A285RBE6"/>
<keyword evidence="1" id="KW-1005">Bacterial flagellum biogenesis</keyword>
<feature type="region of interest" description="Disordered" evidence="3">
    <location>
        <begin position="144"/>
        <end position="166"/>
    </location>
</feature>
<reference evidence="5" key="1">
    <citation type="submission" date="2017-08" db="EMBL/GenBank/DDBJ databases">
        <authorList>
            <person name="Varghese N."/>
            <person name="Submissions S."/>
        </authorList>
    </citation>
    <scope>NUCLEOTIDE SEQUENCE [LARGE SCALE GENOMIC DNA]</scope>
    <source>
        <strain evidence="5">JC22</strain>
    </source>
</reference>
<dbReference type="InterPro" id="IPR007809">
    <property type="entry name" value="FlgN-like"/>
</dbReference>
<dbReference type="SUPFAM" id="SSF140566">
    <property type="entry name" value="FlgN-like"/>
    <property type="match status" value="1"/>
</dbReference>
<dbReference type="OrthoDB" id="2381500at2"/>
<dbReference type="RefSeq" id="WP_097071832.1">
    <property type="nucleotide sequence ID" value="NZ_OBMQ01000001.1"/>
</dbReference>
<feature type="coiled-coil region" evidence="2">
    <location>
        <begin position="87"/>
        <end position="114"/>
    </location>
</feature>